<sequence>MTRASHRPGWPRALLRALARRTRGLHLLRRRSAEAAPAFDLAYIRTGPRGGTPVVVIPGGPGLSVVFPYRSFRRQARERNLDLIMIEHRGIGLSRQATDGTDLPPEAMWVDDVVDDIAAVLAQEKINSAVIVGASYGSYLAAGLGVRHPELVAAMILDSPILSTADHRQERQAVRKLLHPSVPTTGDAVGTLVARGVDPDDLLFAARTVYEAGGQGLLDRFLDQLVAGRARLTWSVLVGALSREATSSVPLPFINEFDLVGTLAFRELDYGAEPDGEPFDPVLAYAALADRYPSFGGEPFDLRQQLREFTWPTIVMAGHNDLRTAPAVAQEVASLLPEGYLVEFDNGHSALESHPLALLQVITWLRAGTARKAAVGAGVLEGLPRRGIAAQLPTLISGLLRVDALLGRILPRGRSGRAEH</sequence>
<dbReference type="InterPro" id="IPR029058">
    <property type="entry name" value="AB_hydrolase_fold"/>
</dbReference>
<dbReference type="RefSeq" id="WP_133753800.1">
    <property type="nucleotide sequence ID" value="NZ_SOAW01000001.1"/>
</dbReference>
<dbReference type="PANTHER" id="PTHR43433">
    <property type="entry name" value="HYDROLASE, ALPHA/BETA FOLD FAMILY PROTEIN"/>
    <property type="match status" value="1"/>
</dbReference>
<dbReference type="GO" id="GO:0016787">
    <property type="term" value="F:hydrolase activity"/>
    <property type="evidence" value="ECO:0007669"/>
    <property type="project" value="UniProtKB-KW"/>
</dbReference>
<dbReference type="AlphaFoldDB" id="A0A4V3END0"/>
<dbReference type="PANTHER" id="PTHR43433:SF5">
    <property type="entry name" value="AB HYDROLASE-1 DOMAIN-CONTAINING PROTEIN"/>
    <property type="match status" value="1"/>
</dbReference>
<gene>
    <name evidence="2" type="ORF">CLV29_0863</name>
</gene>
<dbReference type="EMBL" id="SOAW01000001">
    <property type="protein sequence ID" value="TDT33258.1"/>
    <property type="molecule type" value="Genomic_DNA"/>
</dbReference>
<accession>A0A4V3END0</accession>
<comment type="caution">
    <text evidence="2">The sequence shown here is derived from an EMBL/GenBank/DDBJ whole genome shotgun (WGS) entry which is preliminary data.</text>
</comment>
<dbReference type="Gene3D" id="3.40.50.1820">
    <property type="entry name" value="alpha/beta hydrolase"/>
    <property type="match status" value="1"/>
</dbReference>
<dbReference type="Proteomes" id="UP000295371">
    <property type="component" value="Unassembled WGS sequence"/>
</dbReference>
<dbReference type="SUPFAM" id="SSF53474">
    <property type="entry name" value="alpha/beta-Hydrolases"/>
    <property type="match status" value="1"/>
</dbReference>
<organism evidence="2 3">
    <name type="scientific">Naumannella halotolerans</name>
    <dbReference type="NCBI Taxonomy" id="993414"/>
    <lineage>
        <taxon>Bacteria</taxon>
        <taxon>Bacillati</taxon>
        <taxon>Actinomycetota</taxon>
        <taxon>Actinomycetes</taxon>
        <taxon>Propionibacteriales</taxon>
        <taxon>Propionibacteriaceae</taxon>
        <taxon>Naumannella</taxon>
    </lineage>
</organism>
<dbReference type="OrthoDB" id="3253328at2"/>
<keyword evidence="3" id="KW-1185">Reference proteome</keyword>
<keyword evidence="2" id="KW-0378">Hydrolase</keyword>
<protein>
    <submittedName>
        <fullName evidence="2">Alpha/beta hydrolase family protein</fullName>
    </submittedName>
</protein>
<name>A0A4V3END0_9ACTN</name>
<evidence type="ECO:0000259" key="1">
    <source>
        <dbReference type="Pfam" id="PF00561"/>
    </source>
</evidence>
<dbReference type="InterPro" id="IPR050471">
    <property type="entry name" value="AB_hydrolase"/>
</dbReference>
<dbReference type="InterPro" id="IPR000073">
    <property type="entry name" value="AB_hydrolase_1"/>
</dbReference>
<proteinExistence type="predicted"/>
<dbReference type="Pfam" id="PF00561">
    <property type="entry name" value="Abhydrolase_1"/>
    <property type="match status" value="1"/>
</dbReference>
<evidence type="ECO:0000313" key="3">
    <source>
        <dbReference type="Proteomes" id="UP000295371"/>
    </source>
</evidence>
<evidence type="ECO:0000313" key="2">
    <source>
        <dbReference type="EMBL" id="TDT33258.1"/>
    </source>
</evidence>
<feature type="domain" description="AB hydrolase-1" evidence="1">
    <location>
        <begin position="53"/>
        <end position="177"/>
    </location>
</feature>
<reference evidence="2 3" key="1">
    <citation type="submission" date="2019-03" db="EMBL/GenBank/DDBJ databases">
        <title>Genomic Encyclopedia of Archaeal and Bacterial Type Strains, Phase II (KMG-II): from individual species to whole genera.</title>
        <authorList>
            <person name="Goeker M."/>
        </authorList>
    </citation>
    <scope>NUCLEOTIDE SEQUENCE [LARGE SCALE GENOMIC DNA]</scope>
    <source>
        <strain evidence="2 3">DSM 24323</strain>
    </source>
</reference>